<dbReference type="InterPro" id="IPR015943">
    <property type="entry name" value="WD40/YVTN_repeat-like_dom_sf"/>
</dbReference>
<dbReference type="AlphaFoldDB" id="A0A382EJ31"/>
<dbReference type="PANTHER" id="PTHR40274">
    <property type="entry name" value="VIRGINIAMYCIN B LYASE"/>
    <property type="match status" value="1"/>
</dbReference>
<dbReference type="PANTHER" id="PTHR40274:SF3">
    <property type="entry name" value="VIRGINIAMYCIN B LYASE"/>
    <property type="match status" value="1"/>
</dbReference>
<accession>A0A382EJ31</accession>
<dbReference type="InterPro" id="IPR002372">
    <property type="entry name" value="PQQ_rpt_dom"/>
</dbReference>
<evidence type="ECO:0000259" key="1">
    <source>
        <dbReference type="Pfam" id="PF13360"/>
    </source>
</evidence>
<name>A0A382EJ31_9ZZZZ</name>
<dbReference type="InterPro" id="IPR051344">
    <property type="entry name" value="Vgb"/>
</dbReference>
<dbReference type="Gene3D" id="2.130.10.10">
    <property type="entry name" value="YVTN repeat-like/Quinoprotein amine dehydrogenase"/>
    <property type="match status" value="2"/>
</dbReference>
<sequence>MTVQVARVEERFKSPGPQPNGLHAANDGLWYIDQVDLKAYKLDYKTGAVLFEAQTDTEHSSGITFGNGSMWISSTFQLTIVELDPTTGKTIAQHKSPGNGVVAWAADQENGRVTGAHGLEWKDGKVYVAAPPSQFVHVMDAATWQEVHAFHAPGLRVHGLAWAEDGTLWVADTSAGTISRLDPEDGRVWEVIRVEAPVEVHGLTIHEGVLWYCDAATCAIGQLYID</sequence>
<dbReference type="Pfam" id="PF13360">
    <property type="entry name" value="PQQ_2"/>
    <property type="match status" value="1"/>
</dbReference>
<organism evidence="2">
    <name type="scientific">marine metagenome</name>
    <dbReference type="NCBI Taxonomy" id="408172"/>
    <lineage>
        <taxon>unclassified sequences</taxon>
        <taxon>metagenomes</taxon>
        <taxon>ecological metagenomes</taxon>
    </lineage>
</organism>
<protein>
    <recommendedName>
        <fullName evidence="1">Pyrrolo-quinoline quinone repeat domain-containing protein</fullName>
    </recommendedName>
</protein>
<dbReference type="EMBL" id="UINC01044509">
    <property type="protein sequence ID" value="SVB50064.1"/>
    <property type="molecule type" value="Genomic_DNA"/>
</dbReference>
<gene>
    <name evidence="2" type="ORF">METZ01_LOCUS202918</name>
</gene>
<proteinExistence type="predicted"/>
<dbReference type="SUPFAM" id="SSF63825">
    <property type="entry name" value="YWTD domain"/>
    <property type="match status" value="1"/>
</dbReference>
<reference evidence="2" key="1">
    <citation type="submission" date="2018-05" db="EMBL/GenBank/DDBJ databases">
        <authorList>
            <person name="Lanie J.A."/>
            <person name="Ng W.-L."/>
            <person name="Kazmierczak K.M."/>
            <person name="Andrzejewski T.M."/>
            <person name="Davidsen T.M."/>
            <person name="Wayne K.J."/>
            <person name="Tettelin H."/>
            <person name="Glass J.I."/>
            <person name="Rusch D."/>
            <person name="Podicherti R."/>
            <person name="Tsui H.-C.T."/>
            <person name="Winkler M.E."/>
        </authorList>
    </citation>
    <scope>NUCLEOTIDE SEQUENCE</scope>
</reference>
<evidence type="ECO:0000313" key="2">
    <source>
        <dbReference type="EMBL" id="SVB50064.1"/>
    </source>
</evidence>
<feature type="domain" description="Pyrrolo-quinoline quinone repeat" evidence="1">
    <location>
        <begin position="25"/>
        <end position="188"/>
    </location>
</feature>